<dbReference type="Gene3D" id="3.10.129.10">
    <property type="entry name" value="Hotdog Thioesterase"/>
    <property type="match status" value="1"/>
</dbReference>
<name>A0AAV1E8V1_OLDCO</name>
<dbReference type="InterPro" id="IPR029069">
    <property type="entry name" value="HotDog_dom_sf"/>
</dbReference>
<dbReference type="GO" id="GO:0005739">
    <property type="term" value="C:mitochondrion"/>
    <property type="evidence" value="ECO:0007669"/>
    <property type="project" value="TreeGrafter"/>
</dbReference>
<dbReference type="AlphaFoldDB" id="A0AAV1E8V1"/>
<gene>
    <name evidence="2" type="ORF">OLC1_LOCUS22478</name>
</gene>
<reference evidence="2" key="1">
    <citation type="submission" date="2023-03" db="EMBL/GenBank/DDBJ databases">
        <authorList>
            <person name="Julca I."/>
        </authorList>
    </citation>
    <scope>NUCLEOTIDE SEQUENCE</scope>
</reference>
<dbReference type="CDD" id="cd03449">
    <property type="entry name" value="R_hydratase"/>
    <property type="match status" value="1"/>
</dbReference>
<sequence>MNCLKGTLKKRLAALYSLQSSAALLHSSPTQNVLKSGHVLKYSRTFSDSDVAEYSKLSLDSNPLHFDPDRAKLSGFADRLVPGMLVATLFPRIIASHFPGAVYASQTMQFKLPVYVGEEIVGVVGATSIKQLKNKYVAKFSTKCFKNGDTLVIDGEATAVLPTLALEQP</sequence>
<dbReference type="InterPro" id="IPR050965">
    <property type="entry name" value="UPF0336/Enoyl-CoA_hydratase"/>
</dbReference>
<dbReference type="Proteomes" id="UP001161247">
    <property type="component" value="Chromosome 8"/>
</dbReference>
<evidence type="ECO:0000313" key="2">
    <source>
        <dbReference type="EMBL" id="CAI9116097.1"/>
    </source>
</evidence>
<protein>
    <submittedName>
        <fullName evidence="2">OLC1v1017163C1</fullName>
    </submittedName>
</protein>
<dbReference type="PANTHER" id="PTHR43437:SF3">
    <property type="entry name" value="HYDROXYACYL-THIOESTER DEHYDRATASE TYPE 2, MITOCHONDRIAL"/>
    <property type="match status" value="1"/>
</dbReference>
<dbReference type="Pfam" id="PF01575">
    <property type="entry name" value="MaoC_dehydratas"/>
    <property type="match status" value="1"/>
</dbReference>
<dbReference type="GO" id="GO:0006633">
    <property type="term" value="P:fatty acid biosynthetic process"/>
    <property type="evidence" value="ECO:0007669"/>
    <property type="project" value="TreeGrafter"/>
</dbReference>
<evidence type="ECO:0000259" key="1">
    <source>
        <dbReference type="Pfam" id="PF01575"/>
    </source>
</evidence>
<dbReference type="EMBL" id="OX459125">
    <property type="protein sequence ID" value="CAI9116097.1"/>
    <property type="molecule type" value="Genomic_DNA"/>
</dbReference>
<dbReference type="PANTHER" id="PTHR43437">
    <property type="entry name" value="HYDROXYACYL-THIOESTER DEHYDRATASE TYPE 2, MITOCHONDRIAL-RELATED"/>
    <property type="match status" value="1"/>
</dbReference>
<organism evidence="2 3">
    <name type="scientific">Oldenlandia corymbosa var. corymbosa</name>
    <dbReference type="NCBI Taxonomy" id="529605"/>
    <lineage>
        <taxon>Eukaryota</taxon>
        <taxon>Viridiplantae</taxon>
        <taxon>Streptophyta</taxon>
        <taxon>Embryophyta</taxon>
        <taxon>Tracheophyta</taxon>
        <taxon>Spermatophyta</taxon>
        <taxon>Magnoliopsida</taxon>
        <taxon>eudicotyledons</taxon>
        <taxon>Gunneridae</taxon>
        <taxon>Pentapetalae</taxon>
        <taxon>asterids</taxon>
        <taxon>lamiids</taxon>
        <taxon>Gentianales</taxon>
        <taxon>Rubiaceae</taxon>
        <taxon>Rubioideae</taxon>
        <taxon>Spermacoceae</taxon>
        <taxon>Hedyotis-Oldenlandia complex</taxon>
        <taxon>Oldenlandia</taxon>
    </lineage>
</organism>
<proteinExistence type="predicted"/>
<dbReference type="SUPFAM" id="SSF54637">
    <property type="entry name" value="Thioesterase/thiol ester dehydrase-isomerase"/>
    <property type="match status" value="1"/>
</dbReference>
<dbReference type="InterPro" id="IPR002539">
    <property type="entry name" value="MaoC-like_dom"/>
</dbReference>
<dbReference type="GO" id="GO:0019171">
    <property type="term" value="F:(3R)-hydroxyacyl-[acyl-carrier-protein] dehydratase activity"/>
    <property type="evidence" value="ECO:0007669"/>
    <property type="project" value="TreeGrafter"/>
</dbReference>
<keyword evidence="3" id="KW-1185">Reference proteome</keyword>
<evidence type="ECO:0000313" key="3">
    <source>
        <dbReference type="Proteomes" id="UP001161247"/>
    </source>
</evidence>
<accession>A0AAV1E8V1</accession>
<feature type="domain" description="MaoC-like" evidence="1">
    <location>
        <begin position="39"/>
        <end position="135"/>
    </location>
</feature>